<dbReference type="PROSITE" id="PS00533">
    <property type="entry name" value="PORPHOBILINOGEN_DEAM"/>
    <property type="match status" value="1"/>
</dbReference>
<dbReference type="PIRSF" id="PIRSF001438">
    <property type="entry name" value="4pyrrol_synth_OHMeBilane_synth"/>
    <property type="match status" value="1"/>
</dbReference>
<reference evidence="11 12" key="1">
    <citation type="submission" date="2014-03" db="EMBL/GenBank/DDBJ databases">
        <title>The draft genome sequence of Thalassospira mesophila JCM 18969.</title>
        <authorList>
            <person name="Lai Q."/>
            <person name="Shao Z."/>
        </authorList>
    </citation>
    <scope>NUCLEOTIDE SEQUENCE [LARGE SCALE GENOMIC DNA]</scope>
    <source>
        <strain evidence="11 12">JCM 18969</strain>
    </source>
</reference>
<keyword evidence="12" id="KW-1185">Reference proteome</keyword>
<name>A0A1Y2L409_9PROT</name>
<dbReference type="HAMAP" id="MF_00260">
    <property type="entry name" value="Porphobil_deam"/>
    <property type="match status" value="1"/>
</dbReference>
<dbReference type="Proteomes" id="UP000193391">
    <property type="component" value="Unassembled WGS sequence"/>
</dbReference>
<dbReference type="PRINTS" id="PR00151">
    <property type="entry name" value="PORPHBDMNASE"/>
</dbReference>
<comment type="caution">
    <text evidence="11">The sequence shown here is derived from an EMBL/GenBank/DDBJ whole genome shotgun (WGS) entry which is preliminary data.</text>
</comment>
<feature type="modified residue" description="S-(dipyrrolylmethanemethyl)cysteine" evidence="8">
    <location>
        <position position="251"/>
    </location>
</feature>
<dbReference type="FunFam" id="3.40.190.10:FF:000101">
    <property type="entry name" value="Porphobilinogen deaminase, chloroplastic"/>
    <property type="match status" value="1"/>
</dbReference>
<evidence type="ECO:0000259" key="9">
    <source>
        <dbReference type="Pfam" id="PF01379"/>
    </source>
</evidence>
<dbReference type="RefSeq" id="WP_085578926.1">
    <property type="nucleotide sequence ID" value="NZ_JFKA01000001.1"/>
</dbReference>
<feature type="domain" description="Porphobilinogen deaminase C-terminal" evidence="10">
    <location>
        <begin position="235"/>
        <end position="308"/>
    </location>
</feature>
<dbReference type="NCBIfam" id="TIGR00212">
    <property type="entry name" value="hemC"/>
    <property type="match status" value="1"/>
</dbReference>
<comment type="pathway">
    <text evidence="2">Porphyrin-containing compound metabolism; protoporphyrin-IX biosynthesis; coproporphyrinogen-III from 5-aminolevulinate: step 2/4.</text>
</comment>
<dbReference type="STRING" id="1293891.TMES_02020"/>
<dbReference type="GO" id="GO:0005737">
    <property type="term" value="C:cytoplasm"/>
    <property type="evidence" value="ECO:0007669"/>
    <property type="project" value="UniProtKB-UniRule"/>
</dbReference>
<dbReference type="InterPro" id="IPR022419">
    <property type="entry name" value="Porphobilin_deaminase_cofac_BS"/>
</dbReference>
<comment type="miscellaneous">
    <text evidence="8">The porphobilinogen subunits are added to the dipyrromethane group.</text>
</comment>
<comment type="subunit">
    <text evidence="4 8">Monomer.</text>
</comment>
<evidence type="ECO:0000259" key="10">
    <source>
        <dbReference type="Pfam" id="PF03900"/>
    </source>
</evidence>
<dbReference type="Pfam" id="PF03900">
    <property type="entry name" value="Porphobil_deamC"/>
    <property type="match status" value="1"/>
</dbReference>
<dbReference type="EMBL" id="JFKA01000001">
    <property type="protein sequence ID" value="OSQ40557.1"/>
    <property type="molecule type" value="Genomic_DNA"/>
</dbReference>
<proteinExistence type="inferred from homology"/>
<sequence>MTNTATDTVKLRIGTRGSPLALAQAYEVRDLLAKAHAELSGENDIEIVVISTVADRVTDRALSEIGGKGLFTKEIDEAQLKGEIDIAVHCIKDVPTLLPDGIAMPVIMPREDVRDAFISVKYKNFADMPAGSVVGTASLRRQAMVLNKYPHLKVETFRGNVQTRLRKLEDGEADATLLAMAGLNRLGHPEIATHVIAEDDMLPAVGQGAIGLAIRAGDEKVATWLAPLHCHETDLRITAERAALRALDGSCKTPIAALAELDANGTMRLRVAIVRPDGSEWLNTERVLENPDIAGADKIGADAGNELKERGGPDFILA</sequence>
<evidence type="ECO:0000313" key="12">
    <source>
        <dbReference type="Proteomes" id="UP000193391"/>
    </source>
</evidence>
<gene>
    <name evidence="8" type="primary">hemC</name>
    <name evidence="11" type="ORF">TMES_02020</name>
</gene>
<comment type="similarity">
    <text evidence="3 8">Belongs to the HMBS family.</text>
</comment>
<dbReference type="PANTHER" id="PTHR11557">
    <property type="entry name" value="PORPHOBILINOGEN DEAMINASE"/>
    <property type="match status" value="1"/>
</dbReference>
<evidence type="ECO:0000313" key="11">
    <source>
        <dbReference type="EMBL" id="OSQ40557.1"/>
    </source>
</evidence>
<evidence type="ECO:0000256" key="1">
    <source>
        <dbReference type="ARBA" id="ARBA00002869"/>
    </source>
</evidence>
<evidence type="ECO:0000256" key="7">
    <source>
        <dbReference type="ARBA" id="ARBA00048169"/>
    </source>
</evidence>
<dbReference type="GO" id="GO:0006782">
    <property type="term" value="P:protoporphyrinogen IX biosynthetic process"/>
    <property type="evidence" value="ECO:0007669"/>
    <property type="project" value="UniProtKB-UniRule"/>
</dbReference>
<dbReference type="InterPro" id="IPR022417">
    <property type="entry name" value="Porphobilin_deaminase_N"/>
</dbReference>
<comment type="function">
    <text evidence="1 8">Tetrapolymerization of the monopyrrole PBG into the hydroxymethylbilane pre-uroporphyrinogen in several discrete steps.</text>
</comment>
<protein>
    <recommendedName>
        <fullName evidence="8">Porphobilinogen deaminase</fullName>
        <shortName evidence="8">PBG</shortName>
        <ecNumber evidence="8">2.5.1.61</ecNumber>
    </recommendedName>
    <alternativeName>
        <fullName evidence="8">Hydroxymethylbilane synthase</fullName>
        <shortName evidence="8">HMBS</shortName>
    </alternativeName>
    <alternativeName>
        <fullName evidence="8">Pre-uroporphyrinogen synthase</fullName>
    </alternativeName>
</protein>
<dbReference type="Gene3D" id="3.40.190.10">
    <property type="entry name" value="Periplasmic binding protein-like II"/>
    <property type="match status" value="2"/>
</dbReference>
<feature type="domain" description="Porphobilinogen deaminase N-terminal" evidence="9">
    <location>
        <begin position="11"/>
        <end position="222"/>
    </location>
</feature>
<organism evidence="11 12">
    <name type="scientific">Thalassospira mesophila</name>
    <dbReference type="NCBI Taxonomy" id="1293891"/>
    <lineage>
        <taxon>Bacteria</taxon>
        <taxon>Pseudomonadati</taxon>
        <taxon>Pseudomonadota</taxon>
        <taxon>Alphaproteobacteria</taxon>
        <taxon>Rhodospirillales</taxon>
        <taxon>Thalassospiraceae</taxon>
        <taxon>Thalassospira</taxon>
    </lineage>
</organism>
<comment type="catalytic activity">
    <reaction evidence="7 8">
        <text>4 porphobilinogen + H2O = hydroxymethylbilane + 4 NH4(+)</text>
        <dbReference type="Rhea" id="RHEA:13185"/>
        <dbReference type="ChEBI" id="CHEBI:15377"/>
        <dbReference type="ChEBI" id="CHEBI:28938"/>
        <dbReference type="ChEBI" id="CHEBI:57845"/>
        <dbReference type="ChEBI" id="CHEBI:58126"/>
        <dbReference type="EC" id="2.5.1.61"/>
    </reaction>
</comment>
<dbReference type="Gene3D" id="3.30.160.40">
    <property type="entry name" value="Porphobilinogen deaminase, C-terminal domain"/>
    <property type="match status" value="1"/>
</dbReference>
<keyword evidence="5 8" id="KW-0808">Transferase</keyword>
<dbReference type="AlphaFoldDB" id="A0A1Y2L409"/>
<comment type="cofactor">
    <cofactor evidence="8">
        <name>dipyrromethane</name>
        <dbReference type="ChEBI" id="CHEBI:60342"/>
    </cofactor>
    <text evidence="8">Binds 1 dipyrromethane group covalently.</text>
</comment>
<dbReference type="GO" id="GO:0004418">
    <property type="term" value="F:hydroxymethylbilane synthase activity"/>
    <property type="evidence" value="ECO:0007669"/>
    <property type="project" value="UniProtKB-UniRule"/>
</dbReference>
<dbReference type="OrthoDB" id="9810298at2"/>
<dbReference type="EC" id="2.5.1.61" evidence="8"/>
<evidence type="ECO:0000256" key="3">
    <source>
        <dbReference type="ARBA" id="ARBA00005638"/>
    </source>
</evidence>
<dbReference type="Pfam" id="PF01379">
    <property type="entry name" value="Porphobil_deam"/>
    <property type="match status" value="1"/>
</dbReference>
<dbReference type="PANTHER" id="PTHR11557:SF0">
    <property type="entry name" value="PORPHOBILINOGEN DEAMINASE"/>
    <property type="match status" value="1"/>
</dbReference>
<evidence type="ECO:0000256" key="4">
    <source>
        <dbReference type="ARBA" id="ARBA00011245"/>
    </source>
</evidence>
<dbReference type="SUPFAM" id="SSF54782">
    <property type="entry name" value="Porphobilinogen deaminase (hydroxymethylbilane synthase), C-terminal domain"/>
    <property type="match status" value="1"/>
</dbReference>
<evidence type="ECO:0000256" key="6">
    <source>
        <dbReference type="ARBA" id="ARBA00023244"/>
    </source>
</evidence>
<evidence type="ECO:0000256" key="5">
    <source>
        <dbReference type="ARBA" id="ARBA00022679"/>
    </source>
</evidence>
<dbReference type="InterPro" id="IPR036803">
    <property type="entry name" value="Porphobilinogen_deaminase_C_sf"/>
</dbReference>
<dbReference type="InterPro" id="IPR000860">
    <property type="entry name" value="HemC"/>
</dbReference>
<keyword evidence="6 8" id="KW-0627">Porphyrin biosynthesis</keyword>
<accession>A0A1Y2L409</accession>
<evidence type="ECO:0000256" key="2">
    <source>
        <dbReference type="ARBA" id="ARBA00004735"/>
    </source>
</evidence>
<dbReference type="UniPathway" id="UPA00251">
    <property type="reaction ID" value="UER00319"/>
</dbReference>
<dbReference type="SUPFAM" id="SSF53850">
    <property type="entry name" value="Periplasmic binding protein-like II"/>
    <property type="match status" value="1"/>
</dbReference>
<dbReference type="InterPro" id="IPR022418">
    <property type="entry name" value="Porphobilinogen_deaminase_C"/>
</dbReference>
<evidence type="ECO:0000256" key="8">
    <source>
        <dbReference type="HAMAP-Rule" id="MF_00260"/>
    </source>
</evidence>